<protein>
    <submittedName>
        <fullName evidence="1">Uncharacterized protein</fullName>
    </submittedName>
</protein>
<gene>
    <name evidence="1" type="ORF">SAY86_021259</name>
</gene>
<accession>A0AAN7M9N4</accession>
<dbReference type="EMBL" id="JAXQNO010000003">
    <property type="protein sequence ID" value="KAK4800772.1"/>
    <property type="molecule type" value="Genomic_DNA"/>
</dbReference>
<name>A0AAN7M9N4_TRANT</name>
<sequence length="117" mass="12450">MMDEFIQGQMSQNNGAVVVELKIEYVQTWNEATAQQHGDALALSLLAGLEPTRAAWGGSLPTGNRHRSSQLASSPTNGWIPHVLEWKYQQGAVASAPASMNYGGSGTSSVCRCLTGD</sequence>
<proteinExistence type="predicted"/>
<reference evidence="1 2" key="1">
    <citation type="journal article" date="2023" name="Hortic Res">
        <title>Pangenome of water caltrop reveals structural variations and asymmetric subgenome divergence after allopolyploidization.</title>
        <authorList>
            <person name="Zhang X."/>
            <person name="Chen Y."/>
            <person name="Wang L."/>
            <person name="Yuan Y."/>
            <person name="Fang M."/>
            <person name="Shi L."/>
            <person name="Lu R."/>
            <person name="Comes H.P."/>
            <person name="Ma Y."/>
            <person name="Chen Y."/>
            <person name="Huang G."/>
            <person name="Zhou Y."/>
            <person name="Zheng Z."/>
            <person name="Qiu Y."/>
        </authorList>
    </citation>
    <scope>NUCLEOTIDE SEQUENCE [LARGE SCALE GENOMIC DNA]</scope>
    <source>
        <strain evidence="1">F231</strain>
    </source>
</reference>
<dbReference type="Proteomes" id="UP001346149">
    <property type="component" value="Unassembled WGS sequence"/>
</dbReference>
<evidence type="ECO:0000313" key="2">
    <source>
        <dbReference type="Proteomes" id="UP001346149"/>
    </source>
</evidence>
<organism evidence="1 2">
    <name type="scientific">Trapa natans</name>
    <name type="common">Water chestnut</name>
    <dbReference type="NCBI Taxonomy" id="22666"/>
    <lineage>
        <taxon>Eukaryota</taxon>
        <taxon>Viridiplantae</taxon>
        <taxon>Streptophyta</taxon>
        <taxon>Embryophyta</taxon>
        <taxon>Tracheophyta</taxon>
        <taxon>Spermatophyta</taxon>
        <taxon>Magnoliopsida</taxon>
        <taxon>eudicotyledons</taxon>
        <taxon>Gunneridae</taxon>
        <taxon>Pentapetalae</taxon>
        <taxon>rosids</taxon>
        <taxon>malvids</taxon>
        <taxon>Myrtales</taxon>
        <taxon>Lythraceae</taxon>
        <taxon>Trapa</taxon>
    </lineage>
</organism>
<comment type="caution">
    <text evidence="1">The sequence shown here is derived from an EMBL/GenBank/DDBJ whole genome shotgun (WGS) entry which is preliminary data.</text>
</comment>
<keyword evidence="2" id="KW-1185">Reference proteome</keyword>
<evidence type="ECO:0000313" key="1">
    <source>
        <dbReference type="EMBL" id="KAK4800772.1"/>
    </source>
</evidence>
<dbReference type="AlphaFoldDB" id="A0AAN7M9N4"/>